<evidence type="ECO:0000256" key="7">
    <source>
        <dbReference type="ARBA" id="ARBA00022801"/>
    </source>
</evidence>
<keyword evidence="8" id="KW-0133">Cell shape</keyword>
<dbReference type="Pfam" id="PF02673">
    <property type="entry name" value="BacA"/>
    <property type="match status" value="1"/>
</dbReference>
<evidence type="ECO:0000256" key="2">
    <source>
        <dbReference type="ARBA" id="ARBA00010621"/>
    </source>
</evidence>
<evidence type="ECO:0000256" key="6">
    <source>
        <dbReference type="ARBA" id="ARBA00022692"/>
    </source>
</evidence>
<name>A0A0N8PRG3_9CHLR</name>
<dbReference type="InterPro" id="IPR003824">
    <property type="entry name" value="UppP"/>
</dbReference>
<keyword evidence="9" id="KW-0573">Peptidoglycan synthesis</keyword>
<dbReference type="PANTHER" id="PTHR30622">
    <property type="entry name" value="UNDECAPRENYL-DIPHOSPHATASE"/>
    <property type="match status" value="1"/>
</dbReference>
<proteinExistence type="inferred from homology"/>
<keyword evidence="6 17" id="KW-0812">Transmembrane</keyword>
<evidence type="ECO:0000256" key="16">
    <source>
        <dbReference type="ARBA" id="ARBA00047594"/>
    </source>
</evidence>
<keyword evidence="5" id="KW-1003">Cell membrane</keyword>
<feature type="non-terminal residue" evidence="18">
    <location>
        <position position="1"/>
    </location>
</feature>
<keyword evidence="19" id="KW-1185">Reference proteome</keyword>
<evidence type="ECO:0000256" key="10">
    <source>
        <dbReference type="ARBA" id="ARBA00022989"/>
    </source>
</evidence>
<dbReference type="EC" id="3.6.1.27" evidence="3"/>
<evidence type="ECO:0000313" key="19">
    <source>
        <dbReference type="Proteomes" id="UP000050509"/>
    </source>
</evidence>
<feature type="transmembrane region" description="Helical" evidence="17">
    <location>
        <begin position="36"/>
        <end position="59"/>
    </location>
</feature>
<feature type="transmembrane region" description="Helical" evidence="17">
    <location>
        <begin position="71"/>
        <end position="89"/>
    </location>
</feature>
<dbReference type="GO" id="GO:0050380">
    <property type="term" value="F:undecaprenyl-diphosphatase activity"/>
    <property type="evidence" value="ECO:0007669"/>
    <property type="project" value="UniProtKB-EC"/>
</dbReference>
<evidence type="ECO:0000256" key="15">
    <source>
        <dbReference type="ARBA" id="ARBA00032932"/>
    </source>
</evidence>
<keyword evidence="10 17" id="KW-1133">Transmembrane helix</keyword>
<comment type="similarity">
    <text evidence="2">Belongs to the UppP family.</text>
</comment>
<evidence type="ECO:0000256" key="14">
    <source>
        <dbReference type="ARBA" id="ARBA00032707"/>
    </source>
</evidence>
<dbReference type="GO" id="GO:0071555">
    <property type="term" value="P:cell wall organization"/>
    <property type="evidence" value="ECO:0007669"/>
    <property type="project" value="UniProtKB-KW"/>
</dbReference>
<evidence type="ECO:0000256" key="4">
    <source>
        <dbReference type="ARBA" id="ARBA00021581"/>
    </source>
</evidence>
<evidence type="ECO:0000256" key="3">
    <source>
        <dbReference type="ARBA" id="ARBA00012374"/>
    </source>
</evidence>
<evidence type="ECO:0000313" key="18">
    <source>
        <dbReference type="EMBL" id="KPV49845.1"/>
    </source>
</evidence>
<evidence type="ECO:0000256" key="1">
    <source>
        <dbReference type="ARBA" id="ARBA00004651"/>
    </source>
</evidence>
<keyword evidence="12" id="KW-0046">Antibiotic resistance</keyword>
<reference evidence="18 19" key="1">
    <citation type="submission" date="2015-09" db="EMBL/GenBank/DDBJ databases">
        <title>Draft genome sequence of Kouleothrix aurantiaca JCM 19913.</title>
        <authorList>
            <person name="Hemp J."/>
        </authorList>
    </citation>
    <scope>NUCLEOTIDE SEQUENCE [LARGE SCALE GENOMIC DNA]</scope>
    <source>
        <strain evidence="18 19">COM-B</strain>
    </source>
</reference>
<evidence type="ECO:0000256" key="9">
    <source>
        <dbReference type="ARBA" id="ARBA00022984"/>
    </source>
</evidence>
<evidence type="ECO:0000256" key="13">
    <source>
        <dbReference type="ARBA" id="ARBA00023316"/>
    </source>
</evidence>
<comment type="subcellular location">
    <subcellularLocation>
        <location evidence="1">Cell membrane</location>
        <topology evidence="1">Multi-pass membrane protein</topology>
    </subcellularLocation>
</comment>
<keyword evidence="13" id="KW-0961">Cell wall biogenesis/degradation</keyword>
<dbReference type="PANTHER" id="PTHR30622:SF4">
    <property type="entry name" value="UNDECAPRENYL-DIPHOSPHATASE"/>
    <property type="match status" value="1"/>
</dbReference>
<comment type="catalytic activity">
    <reaction evidence="16">
        <text>di-trans,octa-cis-undecaprenyl diphosphate + H2O = di-trans,octa-cis-undecaprenyl phosphate + phosphate + H(+)</text>
        <dbReference type="Rhea" id="RHEA:28094"/>
        <dbReference type="ChEBI" id="CHEBI:15377"/>
        <dbReference type="ChEBI" id="CHEBI:15378"/>
        <dbReference type="ChEBI" id="CHEBI:43474"/>
        <dbReference type="ChEBI" id="CHEBI:58405"/>
        <dbReference type="ChEBI" id="CHEBI:60392"/>
        <dbReference type="EC" id="3.6.1.27"/>
    </reaction>
</comment>
<dbReference type="GO" id="GO:0046677">
    <property type="term" value="P:response to antibiotic"/>
    <property type="evidence" value="ECO:0007669"/>
    <property type="project" value="UniProtKB-KW"/>
</dbReference>
<dbReference type="Proteomes" id="UP000050509">
    <property type="component" value="Unassembled WGS sequence"/>
</dbReference>
<gene>
    <name evidence="18" type="ORF">SE17_30310</name>
</gene>
<evidence type="ECO:0000256" key="8">
    <source>
        <dbReference type="ARBA" id="ARBA00022960"/>
    </source>
</evidence>
<dbReference type="GO" id="GO:0008360">
    <property type="term" value="P:regulation of cell shape"/>
    <property type="evidence" value="ECO:0007669"/>
    <property type="project" value="UniProtKB-KW"/>
</dbReference>
<dbReference type="EMBL" id="LJCR01001715">
    <property type="protein sequence ID" value="KPV49845.1"/>
    <property type="molecule type" value="Genomic_DNA"/>
</dbReference>
<evidence type="ECO:0000256" key="12">
    <source>
        <dbReference type="ARBA" id="ARBA00023251"/>
    </source>
</evidence>
<evidence type="ECO:0000256" key="11">
    <source>
        <dbReference type="ARBA" id="ARBA00023136"/>
    </source>
</evidence>
<keyword evidence="7" id="KW-0378">Hydrolase</keyword>
<comment type="caution">
    <text evidence="18">The sequence shown here is derived from an EMBL/GenBank/DDBJ whole genome shotgun (WGS) entry which is preliminary data.</text>
</comment>
<evidence type="ECO:0000256" key="17">
    <source>
        <dbReference type="SAM" id="Phobius"/>
    </source>
</evidence>
<accession>A0A0N8PRG3</accession>
<dbReference type="AlphaFoldDB" id="A0A0N8PRG3"/>
<dbReference type="GO" id="GO:0005886">
    <property type="term" value="C:plasma membrane"/>
    <property type="evidence" value="ECO:0007669"/>
    <property type="project" value="UniProtKB-SubCell"/>
</dbReference>
<evidence type="ECO:0000256" key="5">
    <source>
        <dbReference type="ARBA" id="ARBA00022475"/>
    </source>
</evidence>
<keyword evidence="11 17" id="KW-0472">Membrane</keyword>
<organism evidence="18 19">
    <name type="scientific">Kouleothrix aurantiaca</name>
    <dbReference type="NCBI Taxonomy" id="186479"/>
    <lineage>
        <taxon>Bacteria</taxon>
        <taxon>Bacillati</taxon>
        <taxon>Chloroflexota</taxon>
        <taxon>Chloroflexia</taxon>
        <taxon>Chloroflexales</taxon>
        <taxon>Roseiflexineae</taxon>
        <taxon>Roseiflexaceae</taxon>
        <taxon>Kouleothrix</taxon>
    </lineage>
</organism>
<dbReference type="GO" id="GO:0009252">
    <property type="term" value="P:peptidoglycan biosynthetic process"/>
    <property type="evidence" value="ECO:0007669"/>
    <property type="project" value="UniProtKB-KW"/>
</dbReference>
<sequence length="92" mass="9555">IERAAAARLSFLLGTPLILGAAVFKLRHLIGEPGVFTGPFIAGVVAAAIVGVLSIAFVLRYLQRAGLGAFVVYRLLLAALVVSTILLGLRGI</sequence>
<protein>
    <recommendedName>
        <fullName evidence="4">Undecaprenyl-diphosphatase</fullName>
        <ecNumber evidence="3">3.6.1.27</ecNumber>
    </recommendedName>
    <alternativeName>
        <fullName evidence="15">Bacitracin resistance protein</fullName>
    </alternativeName>
    <alternativeName>
        <fullName evidence="14">Undecaprenyl pyrophosphate phosphatase</fullName>
    </alternativeName>
</protein>